<dbReference type="Proteomes" id="UP001523230">
    <property type="component" value="Unassembled WGS sequence"/>
</dbReference>
<gene>
    <name evidence="2" type="ORF">DIC75_01485</name>
</gene>
<accession>A0ABD4TDB1</accession>
<dbReference type="SUPFAM" id="SSF54001">
    <property type="entry name" value="Cysteine proteinases"/>
    <property type="match status" value="1"/>
</dbReference>
<dbReference type="RefSeq" id="WP_250986253.1">
    <property type="nucleotide sequence ID" value="NZ_QFDM01000001.1"/>
</dbReference>
<protein>
    <submittedName>
        <fullName evidence="2">Transglutaminase domain-containing protein</fullName>
    </submittedName>
</protein>
<evidence type="ECO:0000259" key="1">
    <source>
        <dbReference type="Pfam" id="PF01841"/>
    </source>
</evidence>
<dbReference type="AlphaFoldDB" id="A0ABD4TDB1"/>
<dbReference type="InterPro" id="IPR002931">
    <property type="entry name" value="Transglutaminase-like"/>
</dbReference>
<dbReference type="Pfam" id="PF01841">
    <property type="entry name" value="Transglut_core"/>
    <property type="match status" value="1"/>
</dbReference>
<sequence length="192" mass="20261">MVWSIINAILLLSILIPQGHLVYDGGGANPGISAAGVTSVDEIALLSASPEALRDSSPDALIDRVGRRTFACVDGSPRLFPVGLNATLAYGVGDCTDLALLRAEVLRRNGIPARPVHGLMVWNAETFRTDALHVEVFGKGVAVHDWVELGDGRTMGAYEGVPGIRCVKTGNGVCFQPVFEALGYLERGPAPV</sequence>
<evidence type="ECO:0000313" key="2">
    <source>
        <dbReference type="EMBL" id="MCM2464999.1"/>
    </source>
</evidence>
<evidence type="ECO:0000313" key="3">
    <source>
        <dbReference type="Proteomes" id="UP001523230"/>
    </source>
</evidence>
<dbReference type="InterPro" id="IPR038765">
    <property type="entry name" value="Papain-like_cys_pep_sf"/>
</dbReference>
<feature type="domain" description="Transglutaminase-like" evidence="1">
    <location>
        <begin position="85"/>
        <end position="148"/>
    </location>
</feature>
<organism evidence="2 3">
    <name type="scientific">Methanoculleus oceani</name>
    <dbReference type="NCBI Taxonomy" id="2184756"/>
    <lineage>
        <taxon>Archaea</taxon>
        <taxon>Methanobacteriati</taxon>
        <taxon>Methanobacteriota</taxon>
        <taxon>Stenosarchaea group</taxon>
        <taxon>Methanomicrobia</taxon>
        <taxon>Methanomicrobiales</taxon>
        <taxon>Methanomicrobiaceae</taxon>
        <taxon>Methanoculleus</taxon>
    </lineage>
</organism>
<name>A0ABD4TDB1_9EURY</name>
<comment type="caution">
    <text evidence="2">The sequence shown here is derived from an EMBL/GenBank/DDBJ whole genome shotgun (WGS) entry which is preliminary data.</text>
</comment>
<proteinExistence type="predicted"/>
<dbReference type="EMBL" id="QFDM01000001">
    <property type="protein sequence ID" value="MCM2464999.1"/>
    <property type="molecule type" value="Genomic_DNA"/>
</dbReference>
<reference evidence="2 3" key="1">
    <citation type="submission" date="2018-05" db="EMBL/GenBank/DDBJ databases">
        <title>Isolation and characterization of genus Methanoculleus species and their viruses from deep sea marine sediment offshore southwestern Taiwan.</title>
        <authorList>
            <person name="Wei W.-H."/>
            <person name="Chen W.-C."/>
            <person name="Lai M.-C."/>
            <person name="Chen S.-C."/>
        </authorList>
    </citation>
    <scope>NUCLEOTIDE SEQUENCE [LARGE SCALE GENOMIC DNA]</scope>
    <source>
        <strain evidence="2 3">CWC-02</strain>
    </source>
</reference>
<keyword evidence="3" id="KW-1185">Reference proteome</keyword>
<dbReference type="Gene3D" id="3.10.620.30">
    <property type="match status" value="1"/>
</dbReference>